<evidence type="ECO:0000256" key="8">
    <source>
        <dbReference type="ARBA" id="ARBA00023242"/>
    </source>
</evidence>
<keyword evidence="15" id="KW-1185">Reference proteome</keyword>
<keyword evidence="7" id="KW-0808">Transferase</keyword>
<proteinExistence type="inferred from homology"/>
<dbReference type="CDD" id="cd04301">
    <property type="entry name" value="NAT_SF"/>
    <property type="match status" value="1"/>
</dbReference>
<keyword evidence="9" id="KW-0012">Acyltransferase</keyword>
<evidence type="ECO:0000256" key="9">
    <source>
        <dbReference type="ARBA" id="ARBA00023315"/>
    </source>
</evidence>
<comment type="catalytic activity">
    <reaction evidence="11">
        <text>N-terminal L-seryl-[histone H4] + acetyl-CoA = N-terminal N(alpha)-acetyl-L-seryl-[histone H4] + CoA + H(+)</text>
        <dbReference type="Rhea" id="RHEA:50596"/>
        <dbReference type="Rhea" id="RHEA-COMP:12740"/>
        <dbReference type="Rhea" id="RHEA-COMP:12743"/>
        <dbReference type="ChEBI" id="CHEBI:15378"/>
        <dbReference type="ChEBI" id="CHEBI:57287"/>
        <dbReference type="ChEBI" id="CHEBI:57288"/>
        <dbReference type="ChEBI" id="CHEBI:64738"/>
        <dbReference type="ChEBI" id="CHEBI:83690"/>
        <dbReference type="EC" id="2.3.1.257"/>
    </reaction>
</comment>
<feature type="domain" description="N-acetyltransferase" evidence="13">
    <location>
        <begin position="82"/>
        <end position="243"/>
    </location>
</feature>
<dbReference type="EC" id="2.3.1.257" evidence="4"/>
<evidence type="ECO:0000256" key="6">
    <source>
        <dbReference type="ARBA" id="ARBA00022490"/>
    </source>
</evidence>
<comment type="caution">
    <text evidence="14">The sequence shown here is derived from an EMBL/GenBank/DDBJ whole genome shotgun (WGS) entry which is preliminary data.</text>
</comment>
<dbReference type="GO" id="GO:0005634">
    <property type="term" value="C:nucleus"/>
    <property type="evidence" value="ECO:0007669"/>
    <property type="project" value="UniProtKB-SubCell"/>
</dbReference>
<dbReference type="PROSITE" id="PS51186">
    <property type="entry name" value="GNAT"/>
    <property type="match status" value="1"/>
</dbReference>
<keyword evidence="6" id="KW-0963">Cytoplasm</keyword>
<dbReference type="GO" id="GO:0010485">
    <property type="term" value="F:histone H4 acetyltransferase activity"/>
    <property type="evidence" value="ECO:0007669"/>
    <property type="project" value="InterPro"/>
</dbReference>
<dbReference type="InterPro" id="IPR000182">
    <property type="entry name" value="GNAT_dom"/>
</dbReference>
<protein>
    <recommendedName>
        <fullName evidence="5">N-alpha-acetyltransferase 40</fullName>
        <ecNumber evidence="4">2.3.1.257</ecNumber>
    </recommendedName>
</protein>
<dbReference type="RefSeq" id="XP_052944703.1">
    <property type="nucleotide sequence ID" value="XM_053089794.1"/>
</dbReference>
<dbReference type="Gene3D" id="3.40.630.30">
    <property type="match status" value="1"/>
</dbReference>
<evidence type="ECO:0000256" key="2">
    <source>
        <dbReference type="ARBA" id="ARBA00004496"/>
    </source>
</evidence>
<evidence type="ECO:0000256" key="7">
    <source>
        <dbReference type="ARBA" id="ARBA00022679"/>
    </source>
</evidence>
<dbReference type="GO" id="GO:1990189">
    <property type="term" value="F:protein N-terminal-serine acetyltransferase activity"/>
    <property type="evidence" value="ECO:0007669"/>
    <property type="project" value="UniProtKB-EC"/>
</dbReference>
<evidence type="ECO:0000256" key="5">
    <source>
        <dbReference type="ARBA" id="ARBA00015043"/>
    </source>
</evidence>
<dbReference type="InterPro" id="IPR039949">
    <property type="entry name" value="NAA40"/>
</dbReference>
<evidence type="ECO:0000256" key="12">
    <source>
        <dbReference type="SAM" id="MobiDB-lite"/>
    </source>
</evidence>
<dbReference type="GeneID" id="77728999"/>
<comment type="catalytic activity">
    <reaction evidence="10">
        <text>N-terminal L-seryl-[histone H2A] + acetyl-CoA = N-terminal N(alpha)-acetyl-L-seryl-[histone H2A] + CoA + H(+)</text>
        <dbReference type="Rhea" id="RHEA:50600"/>
        <dbReference type="Rhea" id="RHEA-COMP:12742"/>
        <dbReference type="Rhea" id="RHEA-COMP:12744"/>
        <dbReference type="ChEBI" id="CHEBI:15378"/>
        <dbReference type="ChEBI" id="CHEBI:57287"/>
        <dbReference type="ChEBI" id="CHEBI:57288"/>
        <dbReference type="ChEBI" id="CHEBI:64738"/>
        <dbReference type="ChEBI" id="CHEBI:83690"/>
        <dbReference type="EC" id="2.3.1.257"/>
    </reaction>
</comment>
<sequence>MSERARIDKATAATMSELAPGFPRQIGPASDTSKHDIIELQLRPTSHLGQTARDTLYTLWDHNIRPLAKGTEFDVPEADKREELFDATTRFLLLLRKRSAAAVSVDEANTSPHLGPENNTAAAGTDEQAKPKKKKRKKVDKLDFGPDELVGYCSFRFDVEEDAEVIYCYELQLAISGQRRGFGRILIAEMERIGRERGMEKAMLTCISANVPAKAFYAKMGYDLDEYDLTRITSPTKASKWATTSTKVGYYILTKHLQTPI</sequence>
<dbReference type="SUPFAM" id="SSF55729">
    <property type="entry name" value="Acyl-CoA N-acyltransferases (Nat)"/>
    <property type="match status" value="1"/>
</dbReference>
<accession>A0AA38H7E7</accession>
<comment type="subcellular location">
    <subcellularLocation>
        <location evidence="2">Cytoplasm</location>
    </subcellularLocation>
    <subcellularLocation>
        <location evidence="1">Nucleus</location>
    </subcellularLocation>
</comment>
<evidence type="ECO:0000313" key="14">
    <source>
        <dbReference type="EMBL" id="KAI9634926.1"/>
    </source>
</evidence>
<evidence type="ECO:0000256" key="11">
    <source>
        <dbReference type="ARBA" id="ARBA00049524"/>
    </source>
</evidence>
<dbReference type="Proteomes" id="UP001164286">
    <property type="component" value="Unassembled WGS sequence"/>
</dbReference>
<dbReference type="PANTHER" id="PTHR20531:SF1">
    <property type="entry name" value="N-ALPHA-ACETYLTRANSFERASE 40"/>
    <property type="match status" value="1"/>
</dbReference>
<dbReference type="InterPro" id="IPR016181">
    <property type="entry name" value="Acyl_CoA_acyltransferase"/>
</dbReference>
<dbReference type="AlphaFoldDB" id="A0AA38H7E7"/>
<evidence type="ECO:0000256" key="1">
    <source>
        <dbReference type="ARBA" id="ARBA00004123"/>
    </source>
</evidence>
<name>A0AA38H7E7_9TREE</name>
<dbReference type="GO" id="GO:0005737">
    <property type="term" value="C:cytoplasm"/>
    <property type="evidence" value="ECO:0007669"/>
    <property type="project" value="UniProtKB-SubCell"/>
</dbReference>
<reference evidence="14" key="1">
    <citation type="journal article" date="2022" name="G3 (Bethesda)">
        <title>High quality genome of the basidiomycete yeast Dioszegia hungarica PDD-24b-2 isolated from cloud water.</title>
        <authorList>
            <person name="Jarrige D."/>
            <person name="Haridas S."/>
            <person name="Bleykasten-Grosshans C."/>
            <person name="Joly M."/>
            <person name="Nadalig T."/>
            <person name="Sancelme M."/>
            <person name="Vuilleumier S."/>
            <person name="Grigoriev I.V."/>
            <person name="Amato P."/>
            <person name="Bringel F."/>
        </authorList>
    </citation>
    <scope>NUCLEOTIDE SEQUENCE</scope>
    <source>
        <strain evidence="14">PDD-24b-2</strain>
    </source>
</reference>
<evidence type="ECO:0000256" key="4">
    <source>
        <dbReference type="ARBA" id="ARBA00012950"/>
    </source>
</evidence>
<gene>
    <name evidence="14" type="ORF">MKK02DRAFT_37802</name>
</gene>
<feature type="compositionally biased region" description="Polar residues" evidence="12">
    <location>
        <begin position="107"/>
        <end position="122"/>
    </location>
</feature>
<evidence type="ECO:0000313" key="15">
    <source>
        <dbReference type="Proteomes" id="UP001164286"/>
    </source>
</evidence>
<evidence type="ECO:0000259" key="13">
    <source>
        <dbReference type="PROSITE" id="PS51186"/>
    </source>
</evidence>
<keyword evidence="8" id="KW-0539">Nucleus</keyword>
<dbReference type="PANTHER" id="PTHR20531">
    <property type="entry name" value="N-ALPHA-ACETYLTRANSFERASE 40"/>
    <property type="match status" value="1"/>
</dbReference>
<comment type="similarity">
    <text evidence="3">Belongs to the acetyltransferase family. NAA40 subfamily.</text>
</comment>
<feature type="region of interest" description="Disordered" evidence="12">
    <location>
        <begin position="106"/>
        <end position="139"/>
    </location>
</feature>
<evidence type="ECO:0000256" key="3">
    <source>
        <dbReference type="ARBA" id="ARBA00008870"/>
    </source>
</evidence>
<dbReference type="EMBL" id="JAKWFO010000006">
    <property type="protein sequence ID" value="KAI9634926.1"/>
    <property type="molecule type" value="Genomic_DNA"/>
</dbReference>
<evidence type="ECO:0000256" key="10">
    <source>
        <dbReference type="ARBA" id="ARBA00047821"/>
    </source>
</evidence>
<dbReference type="Pfam" id="PF00583">
    <property type="entry name" value="Acetyltransf_1"/>
    <property type="match status" value="1"/>
</dbReference>
<dbReference type="GO" id="GO:0043998">
    <property type="term" value="F:histone H2A acetyltransferase activity"/>
    <property type="evidence" value="ECO:0007669"/>
    <property type="project" value="InterPro"/>
</dbReference>
<organism evidence="14 15">
    <name type="scientific">Dioszegia hungarica</name>
    <dbReference type="NCBI Taxonomy" id="4972"/>
    <lineage>
        <taxon>Eukaryota</taxon>
        <taxon>Fungi</taxon>
        <taxon>Dikarya</taxon>
        <taxon>Basidiomycota</taxon>
        <taxon>Agaricomycotina</taxon>
        <taxon>Tremellomycetes</taxon>
        <taxon>Tremellales</taxon>
        <taxon>Bulleribasidiaceae</taxon>
        <taxon>Dioszegia</taxon>
    </lineage>
</organism>